<proteinExistence type="inferred from homology"/>
<sequence length="241" mass="27625">MVTLLWGDEDFDQRFIEHLMKVFRKKTRKDMRADPRAVHRLRREIRKRESQASFEHLQFYKDRSSRFLYKPDSRQLVKSDIDEFILMGGSTRIPKIQQLVKEFFNGKEPSRGINPVETVPFGSAAFKACILSGGNCDDKNMVLLDAKPHSMGIATERGNMSALTPGYTVRWCQQPSRRSSPLTLTFGVLFRRKIHKKVKVPLSKITSCELTDLHCVPQCEAEIQVDVMIDANGIHQVSVNS</sequence>
<dbReference type="Pfam" id="PF00012">
    <property type="entry name" value="HSP70"/>
    <property type="match status" value="2"/>
</dbReference>
<keyword evidence="3" id="KW-0067">ATP-binding</keyword>
<keyword evidence="2" id="KW-0547">Nucleotide-binding</keyword>
<evidence type="ECO:0000313" key="5">
    <source>
        <dbReference type="Proteomes" id="UP000318571"/>
    </source>
</evidence>
<gene>
    <name evidence="4" type="ORF">TCAL_09851</name>
</gene>
<dbReference type="Gene3D" id="3.90.640.10">
    <property type="entry name" value="Actin, Chain A, domain 4"/>
    <property type="match status" value="1"/>
</dbReference>
<dbReference type="AlphaFoldDB" id="A0A553PDH0"/>
<dbReference type="InterPro" id="IPR013126">
    <property type="entry name" value="Hsp_70_fam"/>
</dbReference>
<dbReference type="PANTHER" id="PTHR19375">
    <property type="entry name" value="HEAT SHOCK PROTEIN 70KDA"/>
    <property type="match status" value="1"/>
</dbReference>
<dbReference type="InterPro" id="IPR029047">
    <property type="entry name" value="HSP70_peptide-bd_sf"/>
</dbReference>
<dbReference type="SUPFAM" id="SSF100920">
    <property type="entry name" value="Heat shock protein 70kD (HSP70), peptide-binding domain"/>
    <property type="match status" value="1"/>
</dbReference>
<evidence type="ECO:0000256" key="3">
    <source>
        <dbReference type="ARBA" id="ARBA00022840"/>
    </source>
</evidence>
<dbReference type="SUPFAM" id="SSF53067">
    <property type="entry name" value="Actin-like ATPase domain"/>
    <property type="match status" value="1"/>
</dbReference>
<accession>A0A553PDH0</accession>
<dbReference type="Gene3D" id="2.60.34.10">
    <property type="entry name" value="Substrate Binding Domain Of DNAk, Chain A, domain 1"/>
    <property type="match status" value="1"/>
</dbReference>
<protein>
    <submittedName>
        <fullName evidence="4">Uncharacterized protein</fullName>
    </submittedName>
</protein>
<evidence type="ECO:0000256" key="1">
    <source>
        <dbReference type="ARBA" id="ARBA00007381"/>
    </source>
</evidence>
<comment type="caution">
    <text evidence="4">The sequence shown here is derived from an EMBL/GenBank/DDBJ whole genome shotgun (WGS) entry which is preliminary data.</text>
</comment>
<dbReference type="Proteomes" id="UP000318571">
    <property type="component" value="Chromosome 2"/>
</dbReference>
<organism evidence="4 5">
    <name type="scientific">Tigriopus californicus</name>
    <name type="common">Marine copepod</name>
    <dbReference type="NCBI Taxonomy" id="6832"/>
    <lineage>
        <taxon>Eukaryota</taxon>
        <taxon>Metazoa</taxon>
        <taxon>Ecdysozoa</taxon>
        <taxon>Arthropoda</taxon>
        <taxon>Crustacea</taxon>
        <taxon>Multicrustacea</taxon>
        <taxon>Hexanauplia</taxon>
        <taxon>Copepoda</taxon>
        <taxon>Harpacticoida</taxon>
        <taxon>Harpacticidae</taxon>
        <taxon>Tigriopus</taxon>
    </lineage>
</organism>
<dbReference type="GO" id="GO:0140662">
    <property type="term" value="F:ATP-dependent protein folding chaperone"/>
    <property type="evidence" value="ECO:0007669"/>
    <property type="project" value="InterPro"/>
</dbReference>
<dbReference type="GO" id="GO:0005524">
    <property type="term" value="F:ATP binding"/>
    <property type="evidence" value="ECO:0007669"/>
    <property type="project" value="UniProtKB-KW"/>
</dbReference>
<comment type="similarity">
    <text evidence="1">Belongs to the heat shock protein 70 family.</text>
</comment>
<dbReference type="STRING" id="6832.A0A553PDH0"/>
<evidence type="ECO:0000313" key="4">
    <source>
        <dbReference type="EMBL" id="TRY75732.1"/>
    </source>
</evidence>
<keyword evidence="5" id="KW-1185">Reference proteome</keyword>
<reference evidence="4 5" key="1">
    <citation type="journal article" date="2018" name="Nat. Ecol. Evol.">
        <title>Genomic signatures of mitonuclear coevolution across populations of Tigriopus californicus.</title>
        <authorList>
            <person name="Barreto F.S."/>
            <person name="Watson E.T."/>
            <person name="Lima T.G."/>
            <person name="Willett C.S."/>
            <person name="Edmands S."/>
            <person name="Li W."/>
            <person name="Burton R.S."/>
        </authorList>
    </citation>
    <scope>NUCLEOTIDE SEQUENCE [LARGE SCALE GENOMIC DNA]</scope>
    <source>
        <strain evidence="4 5">San Diego</strain>
    </source>
</reference>
<evidence type="ECO:0000256" key="2">
    <source>
        <dbReference type="ARBA" id="ARBA00022741"/>
    </source>
</evidence>
<dbReference type="PRINTS" id="PR00301">
    <property type="entry name" value="HEATSHOCK70"/>
</dbReference>
<dbReference type="InterPro" id="IPR043129">
    <property type="entry name" value="ATPase_NBD"/>
</dbReference>
<dbReference type="Gene3D" id="3.30.420.40">
    <property type="match status" value="2"/>
</dbReference>
<name>A0A553PDH0_TIGCA</name>
<dbReference type="EMBL" id="VCGU01000005">
    <property type="protein sequence ID" value="TRY75732.1"/>
    <property type="molecule type" value="Genomic_DNA"/>
</dbReference>